<keyword evidence="5 8" id="KW-1133">Transmembrane helix</keyword>
<feature type="transmembrane region" description="Helical" evidence="8">
    <location>
        <begin position="393"/>
        <end position="412"/>
    </location>
</feature>
<feature type="transmembrane region" description="Helical" evidence="8">
    <location>
        <begin position="100"/>
        <end position="123"/>
    </location>
</feature>
<evidence type="ECO:0000256" key="6">
    <source>
        <dbReference type="ARBA" id="ARBA00023136"/>
    </source>
</evidence>
<dbReference type="GO" id="GO:0016020">
    <property type="term" value="C:membrane"/>
    <property type="evidence" value="ECO:0007669"/>
    <property type="project" value="UniProtKB-SubCell"/>
</dbReference>
<dbReference type="GO" id="GO:0022857">
    <property type="term" value="F:transmembrane transporter activity"/>
    <property type="evidence" value="ECO:0007669"/>
    <property type="project" value="InterPro"/>
</dbReference>
<feature type="transmembrane region" description="Helical" evidence="8">
    <location>
        <begin position="424"/>
        <end position="444"/>
    </location>
</feature>
<dbReference type="OrthoDB" id="5667at2759"/>
<keyword evidence="3" id="KW-0813">Transport</keyword>
<dbReference type="SUPFAM" id="SSF103473">
    <property type="entry name" value="MFS general substrate transporter"/>
    <property type="match status" value="1"/>
</dbReference>
<feature type="transmembrane region" description="Helical" evidence="8">
    <location>
        <begin position="264"/>
        <end position="286"/>
    </location>
</feature>
<evidence type="ECO:0000256" key="8">
    <source>
        <dbReference type="SAM" id="Phobius"/>
    </source>
</evidence>
<feature type="transmembrane region" description="Helical" evidence="8">
    <location>
        <begin position="354"/>
        <end position="373"/>
    </location>
</feature>
<evidence type="ECO:0000256" key="5">
    <source>
        <dbReference type="ARBA" id="ARBA00022989"/>
    </source>
</evidence>
<feature type="transmembrane region" description="Helical" evidence="8">
    <location>
        <begin position="298"/>
        <end position="317"/>
    </location>
</feature>
<feature type="transmembrane region" description="Helical" evidence="8">
    <location>
        <begin position="61"/>
        <end position="88"/>
    </location>
</feature>
<dbReference type="Pfam" id="PF07690">
    <property type="entry name" value="MFS_1"/>
    <property type="match status" value="1"/>
</dbReference>
<keyword evidence="6 8" id="KW-0472">Membrane</keyword>
<evidence type="ECO:0000256" key="4">
    <source>
        <dbReference type="ARBA" id="ARBA00022692"/>
    </source>
</evidence>
<dbReference type="PANTHER" id="PTHR11360">
    <property type="entry name" value="MONOCARBOXYLATE TRANSPORTER"/>
    <property type="match status" value="1"/>
</dbReference>
<feature type="transmembrane region" description="Helical" evidence="8">
    <location>
        <begin position="219"/>
        <end position="243"/>
    </location>
</feature>
<feature type="transmembrane region" description="Helical" evidence="8">
    <location>
        <begin position="154"/>
        <end position="175"/>
    </location>
</feature>
<dbReference type="InterPro" id="IPR036259">
    <property type="entry name" value="MFS_trans_sf"/>
</dbReference>
<keyword evidence="11" id="KW-1185">Reference proteome</keyword>
<evidence type="ECO:0000256" key="7">
    <source>
        <dbReference type="SAM" id="MobiDB-lite"/>
    </source>
</evidence>
<keyword evidence="4 8" id="KW-0812">Transmembrane</keyword>
<evidence type="ECO:0000256" key="1">
    <source>
        <dbReference type="ARBA" id="ARBA00004141"/>
    </source>
</evidence>
<comment type="similarity">
    <text evidence="2">Belongs to the major facilitator superfamily. Monocarboxylate porter (TC 2.A.1.13) family.</text>
</comment>
<dbReference type="PANTHER" id="PTHR11360:SF224">
    <property type="entry name" value="MAJOR FACILITATOR SUPERFAMILY (MFS) PROFILE DOMAIN-CONTAINING PROTEIN-RELATED"/>
    <property type="match status" value="1"/>
</dbReference>
<dbReference type="CDD" id="cd17352">
    <property type="entry name" value="MFS_MCT_SLC16"/>
    <property type="match status" value="1"/>
</dbReference>
<feature type="transmembrane region" description="Helical" evidence="8">
    <location>
        <begin position="329"/>
        <end position="348"/>
    </location>
</feature>
<reference evidence="10" key="1">
    <citation type="journal article" date="2021" name="Nat. Commun.">
        <title>Genetic determinants of endophytism in the Arabidopsis root mycobiome.</title>
        <authorList>
            <person name="Mesny F."/>
            <person name="Miyauchi S."/>
            <person name="Thiergart T."/>
            <person name="Pickel B."/>
            <person name="Atanasova L."/>
            <person name="Karlsson M."/>
            <person name="Huettel B."/>
            <person name="Barry K.W."/>
            <person name="Haridas S."/>
            <person name="Chen C."/>
            <person name="Bauer D."/>
            <person name="Andreopoulos W."/>
            <person name="Pangilinan J."/>
            <person name="LaButti K."/>
            <person name="Riley R."/>
            <person name="Lipzen A."/>
            <person name="Clum A."/>
            <person name="Drula E."/>
            <person name="Henrissat B."/>
            <person name="Kohler A."/>
            <person name="Grigoriev I.V."/>
            <person name="Martin F.M."/>
            <person name="Hacquard S."/>
        </authorList>
    </citation>
    <scope>NUCLEOTIDE SEQUENCE</scope>
    <source>
        <strain evidence="10">MPI-CAGE-CH-0243</strain>
    </source>
</reference>
<evidence type="ECO:0000313" key="11">
    <source>
        <dbReference type="Proteomes" id="UP000700596"/>
    </source>
</evidence>
<dbReference type="EMBL" id="JAGMWT010000006">
    <property type="protein sequence ID" value="KAH7126938.1"/>
    <property type="molecule type" value="Genomic_DNA"/>
</dbReference>
<protein>
    <submittedName>
        <fullName evidence="10">Major facilitator superfamily domain-containing protein</fullName>
    </submittedName>
</protein>
<proteinExistence type="inferred from homology"/>
<feature type="transmembrane region" description="Helical" evidence="8">
    <location>
        <begin position="130"/>
        <end position="148"/>
    </location>
</feature>
<feature type="region of interest" description="Disordered" evidence="7">
    <location>
        <begin position="1"/>
        <end position="46"/>
    </location>
</feature>
<dbReference type="AlphaFoldDB" id="A0A9P9DX82"/>
<feature type="domain" description="Major facilitator superfamily (MFS) profile" evidence="9">
    <location>
        <begin position="62"/>
        <end position="445"/>
    </location>
</feature>
<comment type="caution">
    <text evidence="10">The sequence shown here is derived from an EMBL/GenBank/DDBJ whole genome shotgun (WGS) entry which is preliminary data.</text>
</comment>
<dbReference type="InterPro" id="IPR011701">
    <property type="entry name" value="MFS"/>
</dbReference>
<comment type="subcellular location">
    <subcellularLocation>
        <location evidence="1">Membrane</location>
        <topology evidence="1">Multi-pass membrane protein</topology>
    </subcellularLocation>
</comment>
<dbReference type="Proteomes" id="UP000700596">
    <property type="component" value="Unassembled WGS sequence"/>
</dbReference>
<dbReference type="InterPro" id="IPR050327">
    <property type="entry name" value="Proton-linked_MCT"/>
</dbReference>
<accession>A0A9P9DX82</accession>
<dbReference type="PROSITE" id="PS50850">
    <property type="entry name" value="MFS"/>
    <property type="match status" value="1"/>
</dbReference>
<organism evidence="10 11">
    <name type="scientific">Dendryphion nanum</name>
    <dbReference type="NCBI Taxonomy" id="256645"/>
    <lineage>
        <taxon>Eukaryota</taxon>
        <taxon>Fungi</taxon>
        <taxon>Dikarya</taxon>
        <taxon>Ascomycota</taxon>
        <taxon>Pezizomycotina</taxon>
        <taxon>Dothideomycetes</taxon>
        <taxon>Pleosporomycetidae</taxon>
        <taxon>Pleosporales</taxon>
        <taxon>Torulaceae</taxon>
        <taxon>Dendryphion</taxon>
    </lineage>
</organism>
<dbReference type="InterPro" id="IPR020846">
    <property type="entry name" value="MFS_dom"/>
</dbReference>
<dbReference type="Gene3D" id="1.20.1250.20">
    <property type="entry name" value="MFS general substrate transporter like domains"/>
    <property type="match status" value="2"/>
</dbReference>
<feature type="transmembrane region" description="Helical" evidence="8">
    <location>
        <begin position="187"/>
        <end position="207"/>
    </location>
</feature>
<evidence type="ECO:0000313" key="10">
    <source>
        <dbReference type="EMBL" id="KAH7126938.1"/>
    </source>
</evidence>
<gene>
    <name evidence="10" type="ORF">B0J11DRAFT_432241</name>
</gene>
<evidence type="ECO:0000256" key="3">
    <source>
        <dbReference type="ARBA" id="ARBA00022448"/>
    </source>
</evidence>
<evidence type="ECO:0000256" key="2">
    <source>
        <dbReference type="ARBA" id="ARBA00006727"/>
    </source>
</evidence>
<sequence>MSKQTSSVPSLDESLQRKSEGDIENPAGPEKQAHIPAADTDPEPVNPWHPSQFPDGGRDAWLCLLGSFCCLFCSFGWLNCVGVFQSYYQTHQLSQYSPSTIAWISSCQIFVMFFPGPIVGLVYDNYGPRYLLFFGTFFHVFGIMMTSLCEEYWQFILAQGICSPLGLNCIFNAGTNTITTWFFKKRGAAFGMMAAGSGLGGVIFPIMASHLIPQVGFGWTMRICAFLILALLGVAILTVRSRLPPRPRAFELRVFAEPFSDLRFILVTISSFFFFMGLFIPINFIELIGLANGMSSRLANYLLAVLNAARYVIFGRIVPGILADKFGRYNMQLIMSFFAAILVLGLALPASSNAAIISFAGLYGFASGAYVSLAPAQIAHISKVEQIGVRMGVLFSVVSFAGLAGNPIAGAIVARDHGYDNATIFSGVLLLAGAILFTITRMYLAGWKIFVRI</sequence>
<name>A0A9P9DX82_9PLEO</name>
<evidence type="ECO:0000259" key="9">
    <source>
        <dbReference type="PROSITE" id="PS50850"/>
    </source>
</evidence>